<name>A0A1I3BA05_9FIRM</name>
<dbReference type="STRING" id="69895.SAMN05192551_101681"/>
<keyword evidence="1" id="KW-0418">Kinase</keyword>
<dbReference type="InterPro" id="IPR011391">
    <property type="entry name" value="AcoX_kinase"/>
</dbReference>
<dbReference type="InterPro" id="IPR016064">
    <property type="entry name" value="NAD/diacylglycerol_kinase_sf"/>
</dbReference>
<dbReference type="AlphaFoldDB" id="A0A1I3BA05"/>
<dbReference type="GO" id="GO:0006741">
    <property type="term" value="P:NADP+ biosynthetic process"/>
    <property type="evidence" value="ECO:0007669"/>
    <property type="project" value="InterPro"/>
</dbReference>
<organism evidence="1 2">
    <name type="scientific">Tindallia magadiensis</name>
    <dbReference type="NCBI Taxonomy" id="69895"/>
    <lineage>
        <taxon>Bacteria</taxon>
        <taxon>Bacillati</taxon>
        <taxon>Bacillota</taxon>
        <taxon>Clostridia</taxon>
        <taxon>Peptostreptococcales</taxon>
        <taxon>Tindalliaceae</taxon>
        <taxon>Tindallia</taxon>
    </lineage>
</organism>
<sequence length="336" mass="36111">MASIGIIANPASGRDIRRLVAYGTVIDNQEKINIIERLILGALAVNVNHIYIMPDSYGLGEQAICKLRHKIDTQRVSVLDMPIDGTQIDSGNAAAMMESIGVKVIITMGGDGTNRAVTKGSMSIPLIPISTGTNNVFPQFIEGTVAGLVAGLMAKKPELQQGVEQHKKLDIFKNDELVEHALVDAVTSKEMFIGSRAIWDLENVSEVFLTRAQPHNIGLSALGGSLDPLDPLDPEGLRLTLGIGGGSVLAPIAPGLIKKVPIEKSSRMVPGTKITICKTPGIIALDGEREVEIGRKDTASIMLNLEGPKVVNLQKVMKLSTAKNLMIYDKELIQWL</sequence>
<dbReference type="GO" id="GO:0051287">
    <property type="term" value="F:NAD binding"/>
    <property type="evidence" value="ECO:0007669"/>
    <property type="project" value="UniProtKB-ARBA"/>
</dbReference>
<dbReference type="PANTHER" id="PTHR40697">
    <property type="entry name" value="ACETOIN CATABOLISM PROTEIN X"/>
    <property type="match status" value="1"/>
</dbReference>
<dbReference type="InterPro" id="IPR002504">
    <property type="entry name" value="NADK"/>
</dbReference>
<dbReference type="EMBL" id="FOQA01000001">
    <property type="protein sequence ID" value="SFH59125.1"/>
    <property type="molecule type" value="Genomic_DNA"/>
</dbReference>
<protein>
    <submittedName>
        <fullName evidence="1">Predicted polyphosphate-or ATP-dependent NAD kinase</fullName>
    </submittedName>
</protein>
<accession>A0A1I3BA05</accession>
<dbReference type="PANTHER" id="PTHR40697:SF3">
    <property type="entry name" value="ACETOIN CATABOLISM PROTEIN X"/>
    <property type="match status" value="1"/>
</dbReference>
<keyword evidence="1" id="KW-0808">Transferase</keyword>
<dbReference type="Proteomes" id="UP000199287">
    <property type="component" value="Unassembled WGS sequence"/>
</dbReference>
<reference evidence="2" key="1">
    <citation type="submission" date="2016-10" db="EMBL/GenBank/DDBJ databases">
        <authorList>
            <person name="Varghese N."/>
            <person name="Submissions S."/>
        </authorList>
    </citation>
    <scope>NUCLEOTIDE SEQUENCE [LARGE SCALE GENOMIC DNA]</scope>
    <source>
        <strain evidence="2">Z-7934</strain>
    </source>
</reference>
<dbReference type="OrthoDB" id="4292700at2"/>
<dbReference type="InterPro" id="IPR039065">
    <property type="entry name" value="AcoX-like"/>
</dbReference>
<keyword evidence="2" id="KW-1185">Reference proteome</keyword>
<dbReference type="GO" id="GO:0003951">
    <property type="term" value="F:NAD+ kinase activity"/>
    <property type="evidence" value="ECO:0007669"/>
    <property type="project" value="InterPro"/>
</dbReference>
<dbReference type="RefSeq" id="WP_093369701.1">
    <property type="nucleotide sequence ID" value="NZ_FOQA01000001.1"/>
</dbReference>
<dbReference type="Pfam" id="PF01513">
    <property type="entry name" value="NAD_kinase"/>
    <property type="match status" value="1"/>
</dbReference>
<evidence type="ECO:0000313" key="2">
    <source>
        <dbReference type="Proteomes" id="UP000199287"/>
    </source>
</evidence>
<proteinExistence type="predicted"/>
<gene>
    <name evidence="1" type="ORF">SAMN05192551_101681</name>
</gene>
<evidence type="ECO:0000313" key="1">
    <source>
        <dbReference type="EMBL" id="SFH59125.1"/>
    </source>
</evidence>
<dbReference type="GO" id="GO:0005524">
    <property type="term" value="F:ATP binding"/>
    <property type="evidence" value="ECO:0007669"/>
    <property type="project" value="UniProtKB-ARBA"/>
</dbReference>
<dbReference type="PIRSF" id="PIRSF018567">
    <property type="entry name" value="AcoX"/>
    <property type="match status" value="1"/>
</dbReference>
<dbReference type="SUPFAM" id="SSF111331">
    <property type="entry name" value="NAD kinase/diacylglycerol kinase-like"/>
    <property type="match status" value="1"/>
</dbReference>